<dbReference type="EC" id="2.2.1.6" evidence="8"/>
<dbReference type="AlphaFoldDB" id="A0A2Z4ANA3"/>
<evidence type="ECO:0000313" key="9">
    <source>
        <dbReference type="Proteomes" id="UP000247465"/>
    </source>
</evidence>
<dbReference type="Pfam" id="PF02776">
    <property type="entry name" value="TPP_enzyme_N"/>
    <property type="match status" value="1"/>
</dbReference>
<dbReference type="Proteomes" id="UP000247465">
    <property type="component" value="Chromosome"/>
</dbReference>
<keyword evidence="3 4" id="KW-0786">Thiamine pyrophosphate</keyword>
<sequence>MNGDQTIAKILKKEGVEWIGAFPHQPLIDAAAIEGIRPILSRTERTGVNMADGFSRVSNGKRIGVFTMQTGPGAENAYGGVAQAFADSIPILLLPGGQSRDRTQVHPNFESVENYRGVTKWTAEINLVSRIPELMRRAYSQLKHGRPGPVLLEIPSDVGPEEFPSKTIDYRPGKPYKSGADPSDVRELVSKLLKASCPIAYVGQGVLWAEASEELLELAELIHIPVMTTLAGKSAFPENHRLALGTGGHTGTLMVDHFIKKTDFVLGIGSSFSISTFNAPLPNDVPLAQITNCSEDVNKAYTIDYGAIGDARIVIRQVIDEVKRQLGTQGREDILGTADEIGKVKAVFMQEWSPRLNSDEVPISPYRVFSELAKTIGVANTIITHDSGYPRDQLVPFWQTETPRGYIGWGKSTQLGYGLGLAMGAKLAAPEKHVVNVMGDAAFGMAGMDVETAVRSKIPILTIVLNNGVMTHYDHHMSFASKHWGSNKLGGDYTKVAEGLGAYAERVATPDQIGKAILRGISANAEGRPALLEMMTKVEEEVPKFW</sequence>
<evidence type="ECO:0000259" key="6">
    <source>
        <dbReference type="Pfam" id="PF02775"/>
    </source>
</evidence>
<dbReference type="Gene3D" id="3.40.50.970">
    <property type="match status" value="2"/>
</dbReference>
<dbReference type="KEGG" id="mtar:DF168_00014"/>
<name>A0A2Z4ANA3_9BACT</name>
<dbReference type="Pfam" id="PF00205">
    <property type="entry name" value="TPP_enzyme_M"/>
    <property type="match status" value="1"/>
</dbReference>
<evidence type="ECO:0000259" key="5">
    <source>
        <dbReference type="Pfam" id="PF00205"/>
    </source>
</evidence>
<dbReference type="NCBIfam" id="NF004807">
    <property type="entry name" value="PRK06154.1"/>
    <property type="match status" value="1"/>
</dbReference>
<dbReference type="SUPFAM" id="SSF52467">
    <property type="entry name" value="DHS-like NAD/FAD-binding domain"/>
    <property type="match status" value="1"/>
</dbReference>
<dbReference type="GO" id="GO:0050660">
    <property type="term" value="F:flavin adenine dinucleotide binding"/>
    <property type="evidence" value="ECO:0007669"/>
    <property type="project" value="TreeGrafter"/>
</dbReference>
<dbReference type="Gene3D" id="3.40.50.1220">
    <property type="entry name" value="TPP-binding domain"/>
    <property type="match status" value="1"/>
</dbReference>
<dbReference type="Pfam" id="PF02775">
    <property type="entry name" value="TPP_enzyme_C"/>
    <property type="match status" value="1"/>
</dbReference>
<dbReference type="SUPFAM" id="SSF52518">
    <property type="entry name" value="Thiamin diphosphate-binding fold (THDP-binding)"/>
    <property type="match status" value="2"/>
</dbReference>
<protein>
    <submittedName>
        <fullName evidence="8">Acetolactate synthase isozyme 3 large subunit</fullName>
        <ecNumber evidence="8">2.2.1.6</ecNumber>
    </submittedName>
</protein>
<comment type="similarity">
    <text evidence="2 4">Belongs to the TPP enzyme family.</text>
</comment>
<dbReference type="InterPro" id="IPR011766">
    <property type="entry name" value="TPP_enzyme_TPP-bd"/>
</dbReference>
<dbReference type="PANTHER" id="PTHR18968:SF13">
    <property type="entry name" value="ACETOLACTATE SYNTHASE CATALYTIC SUBUNIT, MITOCHONDRIAL"/>
    <property type="match status" value="1"/>
</dbReference>
<dbReference type="InterPro" id="IPR012000">
    <property type="entry name" value="Thiamin_PyroP_enz_cen_dom"/>
</dbReference>
<evidence type="ECO:0000256" key="2">
    <source>
        <dbReference type="ARBA" id="ARBA00007812"/>
    </source>
</evidence>
<dbReference type="InterPro" id="IPR000399">
    <property type="entry name" value="TPP-bd_CS"/>
</dbReference>
<dbReference type="GO" id="GO:0000287">
    <property type="term" value="F:magnesium ion binding"/>
    <property type="evidence" value="ECO:0007669"/>
    <property type="project" value="InterPro"/>
</dbReference>
<feature type="domain" description="Thiamine pyrophosphate enzyme central" evidence="5">
    <location>
        <begin position="186"/>
        <end position="317"/>
    </location>
</feature>
<evidence type="ECO:0000256" key="3">
    <source>
        <dbReference type="ARBA" id="ARBA00023052"/>
    </source>
</evidence>
<evidence type="ECO:0000313" key="8">
    <source>
        <dbReference type="EMBL" id="AWT58842.1"/>
    </source>
</evidence>
<reference evidence="8 9" key="1">
    <citation type="submission" date="2018-06" db="EMBL/GenBank/DDBJ databases">
        <title>Draft Genome Sequence of a Novel Marine Bacterium Related to the Verrucomicrobia.</title>
        <authorList>
            <person name="Vosseberg J."/>
            <person name="Martijn J."/>
            <person name="Ettema T.J.G."/>
        </authorList>
    </citation>
    <scope>NUCLEOTIDE SEQUENCE [LARGE SCALE GENOMIC DNA]</scope>
    <source>
        <strain evidence="8">TARA_B100001123</strain>
    </source>
</reference>
<gene>
    <name evidence="8" type="primary">ilvI_1</name>
    <name evidence="8" type="ORF">DF168_00014</name>
</gene>
<evidence type="ECO:0000259" key="7">
    <source>
        <dbReference type="Pfam" id="PF02776"/>
    </source>
</evidence>
<dbReference type="InterPro" id="IPR045229">
    <property type="entry name" value="TPP_enz"/>
</dbReference>
<keyword evidence="8" id="KW-0808">Transferase</keyword>
<dbReference type="InterPro" id="IPR012001">
    <property type="entry name" value="Thiamin_PyroP_enz_TPP-bd_dom"/>
</dbReference>
<dbReference type="PROSITE" id="PS00187">
    <property type="entry name" value="TPP_ENZYMES"/>
    <property type="match status" value="1"/>
</dbReference>
<dbReference type="GO" id="GO:0009099">
    <property type="term" value="P:L-valine biosynthetic process"/>
    <property type="evidence" value="ECO:0007669"/>
    <property type="project" value="TreeGrafter"/>
</dbReference>
<dbReference type="InterPro" id="IPR029061">
    <property type="entry name" value="THDP-binding"/>
</dbReference>
<evidence type="ECO:0000256" key="4">
    <source>
        <dbReference type="RuleBase" id="RU362132"/>
    </source>
</evidence>
<accession>A0A2Z4ANA3</accession>
<feature type="domain" description="Thiamine pyrophosphate enzyme TPP-binding" evidence="6">
    <location>
        <begin position="395"/>
        <end position="533"/>
    </location>
</feature>
<dbReference type="PANTHER" id="PTHR18968">
    <property type="entry name" value="THIAMINE PYROPHOSPHATE ENZYMES"/>
    <property type="match status" value="1"/>
</dbReference>
<dbReference type="GO" id="GO:0003984">
    <property type="term" value="F:acetolactate synthase activity"/>
    <property type="evidence" value="ECO:0007669"/>
    <property type="project" value="UniProtKB-EC"/>
</dbReference>
<feature type="domain" description="Thiamine pyrophosphate enzyme N-terminal TPP-binding" evidence="7">
    <location>
        <begin position="1"/>
        <end position="104"/>
    </location>
</feature>
<dbReference type="InterPro" id="IPR029035">
    <property type="entry name" value="DHS-like_NAD/FAD-binding_dom"/>
</dbReference>
<dbReference type="GO" id="GO:0005948">
    <property type="term" value="C:acetolactate synthase complex"/>
    <property type="evidence" value="ECO:0007669"/>
    <property type="project" value="TreeGrafter"/>
</dbReference>
<dbReference type="CDD" id="cd07035">
    <property type="entry name" value="TPP_PYR_POX_like"/>
    <property type="match status" value="1"/>
</dbReference>
<dbReference type="GO" id="GO:0009097">
    <property type="term" value="P:isoleucine biosynthetic process"/>
    <property type="evidence" value="ECO:0007669"/>
    <property type="project" value="TreeGrafter"/>
</dbReference>
<evidence type="ECO:0000256" key="1">
    <source>
        <dbReference type="ARBA" id="ARBA00001964"/>
    </source>
</evidence>
<comment type="cofactor">
    <cofactor evidence="1">
        <name>thiamine diphosphate</name>
        <dbReference type="ChEBI" id="CHEBI:58937"/>
    </cofactor>
</comment>
<dbReference type="EMBL" id="CP029803">
    <property type="protein sequence ID" value="AWT58842.1"/>
    <property type="molecule type" value="Genomic_DNA"/>
</dbReference>
<organism evidence="8 9">
    <name type="scientific">Candidatus Moanibacter tarae</name>
    <dbReference type="NCBI Taxonomy" id="2200854"/>
    <lineage>
        <taxon>Bacteria</taxon>
        <taxon>Pseudomonadati</taxon>
        <taxon>Verrucomicrobiota</taxon>
        <taxon>Opitutia</taxon>
        <taxon>Puniceicoccales</taxon>
        <taxon>Puniceicoccales incertae sedis</taxon>
        <taxon>Candidatus Moanibacter</taxon>
    </lineage>
</organism>
<dbReference type="GO" id="GO:0030976">
    <property type="term" value="F:thiamine pyrophosphate binding"/>
    <property type="evidence" value="ECO:0007669"/>
    <property type="project" value="InterPro"/>
</dbReference>
<proteinExistence type="inferred from homology"/>